<organism evidence="3 4">
    <name type="scientific">Tetracentron sinense</name>
    <name type="common">Spur-leaf</name>
    <dbReference type="NCBI Taxonomy" id="13715"/>
    <lineage>
        <taxon>Eukaryota</taxon>
        <taxon>Viridiplantae</taxon>
        <taxon>Streptophyta</taxon>
        <taxon>Embryophyta</taxon>
        <taxon>Tracheophyta</taxon>
        <taxon>Spermatophyta</taxon>
        <taxon>Magnoliopsida</taxon>
        <taxon>Trochodendrales</taxon>
        <taxon>Trochodendraceae</taxon>
        <taxon>Tetracentron</taxon>
    </lineage>
</organism>
<evidence type="ECO:0000313" key="4">
    <source>
        <dbReference type="Proteomes" id="UP000655225"/>
    </source>
</evidence>
<dbReference type="OMA" id="NHFTETR"/>
<sequence>MGKQMKAKKPENFGKGKVTPVQVAFIVDRYLSDNNYNHTHSVFRTEASTLISRTQLREAPKSLLSLGTILDEYICLKEQKVMLDREMSRMEQEKRRVETLLRGMQDVMHAYNSTRNISPPLMSATETKLVPLIPQSDPSFGSPAGVYPMYKTPITNSATRLSKTFINPTNLLTPMTNSPSKNKRKGPRLVPVAPPTAKRSCSQIPIKLSEIGGTNTLSEQNNTTNVQETIQQFSEIQSSPNNRKPNDPLVQALQGSTVAKSLFKQPSLSPPTNTPVPKTPPQAFPSQIDESVSPLESSSLVNSNKNVTPQEITPINCPIMSSRTVTVSPFKQVAYFTMERNHYFYSTSPVKTNLKRLGKRDHVKGRLDFDGSDEAMSPEKSMTAEISTFGPNSEAESFGLDMPNFDVLGADFSLSELLIDIDGEGIAFPCQSALDTSDFISGSPHVSRDGNSVDNQGFSELSSTLNSLRQT</sequence>
<evidence type="ECO:0000313" key="3">
    <source>
        <dbReference type="EMBL" id="KAF8397362.1"/>
    </source>
</evidence>
<feature type="region of interest" description="Disordered" evidence="2">
    <location>
        <begin position="169"/>
        <end position="198"/>
    </location>
</feature>
<feature type="compositionally biased region" description="Low complexity" evidence="2">
    <location>
        <begin position="290"/>
        <end position="304"/>
    </location>
</feature>
<dbReference type="PANTHER" id="PTHR35117">
    <property type="entry name" value="MYOSIN-M HEAVY PROTEIN"/>
    <property type="match status" value="1"/>
</dbReference>
<keyword evidence="1" id="KW-0175">Coiled coil</keyword>
<evidence type="ECO:0000256" key="1">
    <source>
        <dbReference type="SAM" id="Coils"/>
    </source>
</evidence>
<dbReference type="Proteomes" id="UP000655225">
    <property type="component" value="Unassembled WGS sequence"/>
</dbReference>
<feature type="compositionally biased region" description="Pro residues" evidence="2">
    <location>
        <begin position="268"/>
        <end position="283"/>
    </location>
</feature>
<dbReference type="OrthoDB" id="1939654at2759"/>
<feature type="coiled-coil region" evidence="1">
    <location>
        <begin position="73"/>
        <end position="107"/>
    </location>
</feature>
<evidence type="ECO:0000256" key="2">
    <source>
        <dbReference type="SAM" id="MobiDB-lite"/>
    </source>
</evidence>
<dbReference type="EMBL" id="JABCRI010000011">
    <property type="protein sequence ID" value="KAF8397362.1"/>
    <property type="molecule type" value="Genomic_DNA"/>
</dbReference>
<keyword evidence="4" id="KW-1185">Reference proteome</keyword>
<feature type="compositionally biased region" description="Polar residues" evidence="2">
    <location>
        <begin position="449"/>
        <end position="471"/>
    </location>
</feature>
<name>A0A834Z013_TETSI</name>
<protein>
    <submittedName>
        <fullName evidence="3">Uncharacterized protein</fullName>
    </submittedName>
</protein>
<dbReference type="PANTHER" id="PTHR35117:SF1">
    <property type="entry name" value="MYOSIN-M HEAVY PROTEIN"/>
    <property type="match status" value="1"/>
</dbReference>
<reference evidence="3 4" key="1">
    <citation type="submission" date="2020-04" db="EMBL/GenBank/DDBJ databases">
        <title>Plant Genome Project.</title>
        <authorList>
            <person name="Zhang R.-G."/>
        </authorList>
    </citation>
    <scope>NUCLEOTIDE SEQUENCE [LARGE SCALE GENOMIC DNA]</scope>
    <source>
        <strain evidence="3">YNK0</strain>
        <tissue evidence="3">Leaf</tissue>
    </source>
</reference>
<accession>A0A834Z013</accession>
<feature type="compositionally biased region" description="Polar residues" evidence="2">
    <location>
        <begin position="169"/>
        <end position="180"/>
    </location>
</feature>
<feature type="region of interest" description="Disordered" evidence="2">
    <location>
        <begin position="263"/>
        <end position="309"/>
    </location>
</feature>
<feature type="region of interest" description="Disordered" evidence="2">
    <location>
        <begin position="444"/>
        <end position="471"/>
    </location>
</feature>
<comment type="caution">
    <text evidence="3">The sequence shown here is derived from an EMBL/GenBank/DDBJ whole genome shotgun (WGS) entry which is preliminary data.</text>
</comment>
<gene>
    <name evidence="3" type="ORF">HHK36_016275</name>
</gene>
<dbReference type="AlphaFoldDB" id="A0A834Z013"/>
<proteinExistence type="predicted"/>